<dbReference type="OrthoDB" id="674656at2759"/>
<sequence>MQRRTPDETDADRGEDTNPNPVSERQFAVESLKKRLEEEVEAHRKHCLQVREKSVGTLKLRLPELFRAMSDYARACSSCYEKLRSITQLQNSKQSRAE</sequence>
<organism evidence="2 3">
    <name type="scientific">Salix viminalis</name>
    <name type="common">Common osier</name>
    <name type="synonym">Basket willow</name>
    <dbReference type="NCBI Taxonomy" id="40686"/>
    <lineage>
        <taxon>Eukaryota</taxon>
        <taxon>Viridiplantae</taxon>
        <taxon>Streptophyta</taxon>
        <taxon>Embryophyta</taxon>
        <taxon>Tracheophyta</taxon>
        <taxon>Spermatophyta</taxon>
        <taxon>Magnoliopsida</taxon>
        <taxon>eudicotyledons</taxon>
        <taxon>Gunneridae</taxon>
        <taxon>Pentapetalae</taxon>
        <taxon>rosids</taxon>
        <taxon>fabids</taxon>
        <taxon>Malpighiales</taxon>
        <taxon>Salicaceae</taxon>
        <taxon>Saliceae</taxon>
        <taxon>Salix</taxon>
    </lineage>
</organism>
<dbReference type="EMBL" id="JAPFFL010000002">
    <property type="protein sequence ID" value="KAJ6743597.1"/>
    <property type="molecule type" value="Genomic_DNA"/>
</dbReference>
<protein>
    <submittedName>
        <fullName evidence="2">DNA LIGASE (DUF630 AND DUF632)</fullName>
    </submittedName>
</protein>
<proteinExistence type="predicted"/>
<evidence type="ECO:0000256" key="1">
    <source>
        <dbReference type="SAM" id="MobiDB-lite"/>
    </source>
</evidence>
<feature type="compositionally biased region" description="Basic and acidic residues" evidence="1">
    <location>
        <begin position="1"/>
        <end position="16"/>
    </location>
</feature>
<comment type="caution">
    <text evidence="2">The sequence shown here is derived from an EMBL/GenBank/DDBJ whole genome shotgun (WGS) entry which is preliminary data.</text>
</comment>
<keyword evidence="3" id="KW-1185">Reference proteome</keyword>
<dbReference type="GO" id="GO:0016874">
    <property type="term" value="F:ligase activity"/>
    <property type="evidence" value="ECO:0007669"/>
    <property type="project" value="UniProtKB-KW"/>
</dbReference>
<reference evidence="2" key="2">
    <citation type="journal article" date="2023" name="Int. J. Mol. Sci.">
        <title>De Novo Assembly and Annotation of 11 Diverse Shrub Willow (Salix) Genomes Reveals Novel Gene Organization in Sex-Linked Regions.</title>
        <authorList>
            <person name="Hyden B."/>
            <person name="Feng K."/>
            <person name="Yates T.B."/>
            <person name="Jawdy S."/>
            <person name="Cereghino C."/>
            <person name="Smart L.B."/>
            <person name="Muchero W."/>
        </authorList>
    </citation>
    <scope>NUCLEOTIDE SEQUENCE [LARGE SCALE GENOMIC DNA]</scope>
    <source>
        <tissue evidence="2">Shoot tip</tissue>
    </source>
</reference>
<feature type="region of interest" description="Disordered" evidence="1">
    <location>
        <begin position="1"/>
        <end position="26"/>
    </location>
</feature>
<accession>A0A9Q0V7W2</accession>
<dbReference type="Proteomes" id="UP001151529">
    <property type="component" value="Chromosome 6"/>
</dbReference>
<name>A0A9Q0V7W2_SALVM</name>
<evidence type="ECO:0000313" key="2">
    <source>
        <dbReference type="EMBL" id="KAJ6743597.1"/>
    </source>
</evidence>
<keyword evidence="2" id="KW-0436">Ligase</keyword>
<reference evidence="2" key="1">
    <citation type="submission" date="2022-11" db="EMBL/GenBank/DDBJ databases">
        <authorList>
            <person name="Hyden B.L."/>
            <person name="Feng K."/>
            <person name="Yates T."/>
            <person name="Jawdy S."/>
            <person name="Smart L.B."/>
            <person name="Muchero W."/>
        </authorList>
    </citation>
    <scope>NUCLEOTIDE SEQUENCE</scope>
    <source>
        <tissue evidence="2">Shoot tip</tissue>
    </source>
</reference>
<dbReference type="AlphaFoldDB" id="A0A9Q0V7W2"/>
<evidence type="ECO:0000313" key="3">
    <source>
        <dbReference type="Proteomes" id="UP001151529"/>
    </source>
</evidence>
<gene>
    <name evidence="2" type="ORF">OIU85_017535</name>
</gene>